<evidence type="ECO:0000259" key="3">
    <source>
        <dbReference type="Pfam" id="PF16754"/>
    </source>
</evidence>
<feature type="domain" description="Pesticin C-terminal" evidence="3">
    <location>
        <begin position="311"/>
        <end position="461"/>
    </location>
</feature>
<dbReference type="Proteomes" id="UP000516349">
    <property type="component" value="Chromosome"/>
</dbReference>
<sequence>MIKESQFMESTESLQNLITTFGQDDKYIQDNQKLFGGIVTATNDYLSQGTSLSSNTTLKTLAAQQLVSIDRILDQAFSHLMGDILSHTLEDQTGQTTADSLKALKPFEEAYSKVKVELLNTNIELRIGSNENITVTAPGPSNNTLSDFPIPLGGIPYYSFSGPDESSTIYANGRVGPILYRVDPTVDEAKKDVEWAIQVFQGRSSDDAGTQQWVNTVANMIVNHQTTEPEVRGWIANNDQTHNAIVHAVVYDIWAGHRPYGIDEWANQLQIDWANGSTATLQDIKNWAAHGSNNILFTYEKEGGNPNERLNGYVPTNSSGLTISYGVDLSRHTESELRQMMGNNDLANSILNKINSANPDLLGKGGGHYGLTGNAARAYAGTIGLTSEESEFIGQKMYEQTTNIVRDNYDKSSQKFNFDDLPAKTRTAIIDLAYPWGPYFGSAGDSARQRVWNDFTNGNWKAAVNDITKAQGNPRTFDDASLIQLDRDQGYLR</sequence>
<dbReference type="AlphaFoldDB" id="A0A7H1NUI7"/>
<evidence type="ECO:0000313" key="5">
    <source>
        <dbReference type="Proteomes" id="UP000516349"/>
    </source>
</evidence>
<dbReference type="KEGG" id="ebla:JGUZn3_22460"/>
<evidence type="ECO:0000256" key="1">
    <source>
        <dbReference type="ARBA" id="ARBA00022529"/>
    </source>
</evidence>
<dbReference type="Pfam" id="PF16754">
    <property type="entry name" value="Pesticin"/>
    <property type="match status" value="1"/>
</dbReference>
<dbReference type="GO" id="GO:0042742">
    <property type="term" value="P:defense response to bacterium"/>
    <property type="evidence" value="ECO:0007669"/>
    <property type="project" value="UniProtKB-KW"/>
</dbReference>
<protein>
    <recommendedName>
        <fullName evidence="3">Pesticin C-terminal domain-containing protein</fullName>
    </recommendedName>
</protein>
<dbReference type="Gene3D" id="1.10.530.40">
    <property type="match status" value="1"/>
</dbReference>
<dbReference type="GO" id="GO:0031640">
    <property type="term" value="P:killing of cells of another organism"/>
    <property type="evidence" value="ECO:0007669"/>
    <property type="project" value="UniProtKB-KW"/>
</dbReference>
<evidence type="ECO:0000256" key="2">
    <source>
        <dbReference type="ARBA" id="ARBA00022638"/>
    </source>
</evidence>
<reference evidence="4 5" key="1">
    <citation type="submission" date="2020-08" db="EMBL/GenBank/DDBJ databases">
        <title>Complete genome sequence of Entomobacter blattae G55GP.</title>
        <authorList>
            <person name="Poehlein A."/>
            <person name="Guzman J."/>
            <person name="Daniel R."/>
            <person name="Vilcinskas A."/>
        </authorList>
    </citation>
    <scope>NUCLEOTIDE SEQUENCE [LARGE SCALE GENOMIC DNA]</scope>
    <source>
        <strain evidence="4 5">G55GP</strain>
    </source>
</reference>
<keyword evidence="1" id="KW-0929">Antimicrobial</keyword>
<dbReference type="InterPro" id="IPR023347">
    <property type="entry name" value="Lysozyme_dom_sf"/>
</dbReference>
<dbReference type="InterPro" id="IPR031922">
    <property type="entry name" value="Pesticin_C"/>
</dbReference>
<dbReference type="GO" id="GO:0003796">
    <property type="term" value="F:lysozyme activity"/>
    <property type="evidence" value="ECO:0007669"/>
    <property type="project" value="InterPro"/>
</dbReference>
<dbReference type="EMBL" id="CP060244">
    <property type="protein sequence ID" value="QNT79447.1"/>
    <property type="molecule type" value="Genomic_DNA"/>
</dbReference>
<gene>
    <name evidence="4" type="ORF">JGUZn3_22460</name>
</gene>
<keyword evidence="2" id="KW-0081">Bacteriolytic enzyme</keyword>
<name>A0A7H1NUI7_9PROT</name>
<keyword evidence="5" id="KW-1185">Reference proteome</keyword>
<evidence type="ECO:0000313" key="4">
    <source>
        <dbReference type="EMBL" id="QNT79447.1"/>
    </source>
</evidence>
<organism evidence="4 5">
    <name type="scientific">Entomobacter blattae</name>
    <dbReference type="NCBI Taxonomy" id="2762277"/>
    <lineage>
        <taxon>Bacteria</taxon>
        <taxon>Pseudomonadati</taxon>
        <taxon>Pseudomonadota</taxon>
        <taxon>Alphaproteobacteria</taxon>
        <taxon>Acetobacterales</taxon>
        <taxon>Acetobacteraceae</taxon>
        <taxon>Entomobacter</taxon>
    </lineage>
</organism>
<accession>A0A7H1NUI7</accession>
<proteinExistence type="predicted"/>